<dbReference type="GO" id="GO:0019867">
    <property type="term" value="C:outer membrane"/>
    <property type="evidence" value="ECO:0007669"/>
    <property type="project" value="InterPro"/>
</dbReference>
<dbReference type="InterPro" id="IPR034746">
    <property type="entry name" value="POTRA"/>
</dbReference>
<dbReference type="RefSeq" id="WP_242013890.1">
    <property type="nucleotide sequence ID" value="NZ_QBKP01000023.1"/>
</dbReference>
<dbReference type="Pfam" id="PF01103">
    <property type="entry name" value="Omp85"/>
    <property type="match status" value="1"/>
</dbReference>
<protein>
    <submittedName>
        <fullName evidence="6">Autotransporter secretion outer membrane protein TamA</fullName>
    </submittedName>
</protein>
<evidence type="ECO:0000259" key="5">
    <source>
        <dbReference type="PROSITE" id="PS51779"/>
    </source>
</evidence>
<comment type="subcellular location">
    <subcellularLocation>
        <location evidence="1">Membrane</location>
    </subcellularLocation>
</comment>
<dbReference type="PROSITE" id="PS51779">
    <property type="entry name" value="POTRA"/>
    <property type="match status" value="1"/>
</dbReference>
<dbReference type="PANTHER" id="PTHR12815:SF42">
    <property type="entry name" value="BACTERIAL SURFACE ANTIGEN (D15) DOMAIN-CONTAINING PROTEIN"/>
    <property type="match status" value="1"/>
</dbReference>
<dbReference type="InterPro" id="IPR039910">
    <property type="entry name" value="D15-like"/>
</dbReference>
<name>A0A2T6AJK1_9RHOB</name>
<feature type="chain" id="PRO_5015756992" evidence="4">
    <location>
        <begin position="21"/>
        <end position="604"/>
    </location>
</feature>
<keyword evidence="7" id="KW-1185">Reference proteome</keyword>
<dbReference type="Pfam" id="PF07244">
    <property type="entry name" value="POTRA"/>
    <property type="match status" value="1"/>
</dbReference>
<accession>A0A2T6AJK1</accession>
<dbReference type="Gene3D" id="3.10.20.310">
    <property type="entry name" value="membrane protein fhac"/>
    <property type="match status" value="1"/>
</dbReference>
<dbReference type="Gene3D" id="2.40.160.50">
    <property type="entry name" value="membrane protein fhac: a member of the omp85/tpsb transporter family"/>
    <property type="match status" value="1"/>
</dbReference>
<keyword evidence="2" id="KW-0812">Transmembrane</keyword>
<dbReference type="Proteomes" id="UP000244224">
    <property type="component" value="Unassembled WGS sequence"/>
</dbReference>
<evidence type="ECO:0000313" key="7">
    <source>
        <dbReference type="Proteomes" id="UP000244224"/>
    </source>
</evidence>
<evidence type="ECO:0000256" key="3">
    <source>
        <dbReference type="ARBA" id="ARBA00023136"/>
    </source>
</evidence>
<evidence type="ECO:0000256" key="4">
    <source>
        <dbReference type="SAM" id="SignalP"/>
    </source>
</evidence>
<proteinExistence type="predicted"/>
<feature type="domain" description="POTRA" evidence="5">
    <location>
        <begin position="204"/>
        <end position="280"/>
    </location>
</feature>
<dbReference type="InterPro" id="IPR010827">
    <property type="entry name" value="BamA/TamA_POTRA"/>
</dbReference>
<sequence length="604" mass="64048">MARFRSFPVVGLIGGMTALAALATPAGALEPVEFTVTSGPDGLKKDLRNASALLGLQSEGKTAAEDVFSAARAEYGRLVSAAYAAGYYSPVVHVLIDGREAAGIAPLDAPKAIGSVRVTIDPGPAFKFSETRVAPVPAGTEMPEGFAPGKPAESGLVQEAVQTGVDAWRDDGHAKAEVASQDIVADHRSNTLAARVGLQPGPKLRFGKLKIEGEERMRERRIHKIAGLPEGEVFDPDALKRSAERLRRTGVFRSVTLTEDETITSPDFIGITATVVEEKRRRYSIGAEIASLDGMSLTGYWLHRNLMGGGERLKVEGEIDNIGAQNSGVDYGLGVTIDRPATLTPDTTLSFSTKVAHLDEEDYTADIGTLGIGFSQYFSEKLTGRVGLEFTYAKVDDIIASYTYEHLALPIGATWDSRDNKMDAREGYYLDAELRPYLGFGITDSGARLKADGRAYLTFGDKRPITLAARAQVGAIFGGDLLGTPRDYLFYSGGGGTVRGQPYQSLGIDSKALYGEKIGGMAFAALSAEVRARVTDTIGIVGFADAGYIGATDFGDSYGDWHAGAGLGLRYNTGFGPIRLDVAAPVAGSTGDGVQIYVGIGQSF</sequence>
<evidence type="ECO:0000256" key="1">
    <source>
        <dbReference type="ARBA" id="ARBA00004370"/>
    </source>
</evidence>
<dbReference type="AlphaFoldDB" id="A0A2T6AJK1"/>
<dbReference type="EMBL" id="QBKP01000023">
    <property type="protein sequence ID" value="PTX43987.1"/>
    <property type="molecule type" value="Genomic_DNA"/>
</dbReference>
<gene>
    <name evidence="6" type="ORF">C8N34_1237</name>
</gene>
<dbReference type="PANTHER" id="PTHR12815">
    <property type="entry name" value="SORTING AND ASSEMBLY MACHINERY SAMM50 PROTEIN FAMILY MEMBER"/>
    <property type="match status" value="1"/>
</dbReference>
<keyword evidence="2" id="KW-1134">Transmembrane beta strand</keyword>
<dbReference type="InterPro" id="IPR000184">
    <property type="entry name" value="Bac_surfAg_D15"/>
</dbReference>
<keyword evidence="4" id="KW-0732">Signal</keyword>
<evidence type="ECO:0000256" key="2">
    <source>
        <dbReference type="ARBA" id="ARBA00022452"/>
    </source>
</evidence>
<evidence type="ECO:0000313" key="6">
    <source>
        <dbReference type="EMBL" id="PTX43987.1"/>
    </source>
</evidence>
<comment type="caution">
    <text evidence="6">The sequence shown here is derived from an EMBL/GenBank/DDBJ whole genome shotgun (WGS) entry which is preliminary data.</text>
</comment>
<keyword evidence="3" id="KW-0472">Membrane</keyword>
<organism evidence="6 7">
    <name type="scientific">Gemmobacter caeni</name>
    <dbReference type="NCBI Taxonomy" id="589035"/>
    <lineage>
        <taxon>Bacteria</taxon>
        <taxon>Pseudomonadati</taxon>
        <taxon>Pseudomonadota</taxon>
        <taxon>Alphaproteobacteria</taxon>
        <taxon>Rhodobacterales</taxon>
        <taxon>Paracoccaceae</taxon>
        <taxon>Gemmobacter</taxon>
    </lineage>
</organism>
<feature type="signal peptide" evidence="4">
    <location>
        <begin position="1"/>
        <end position="20"/>
    </location>
</feature>
<reference evidence="6 7" key="1">
    <citation type="submission" date="2018-04" db="EMBL/GenBank/DDBJ databases">
        <title>Genomic Encyclopedia of Archaeal and Bacterial Type Strains, Phase II (KMG-II): from individual species to whole genera.</title>
        <authorList>
            <person name="Goeker M."/>
        </authorList>
    </citation>
    <scope>NUCLEOTIDE SEQUENCE [LARGE SCALE GENOMIC DNA]</scope>
    <source>
        <strain evidence="6 7">DSM 21823</strain>
    </source>
</reference>